<sequence length="169" mass="19782">MCDWGEGMNDLAREELIDIVSKKLRLLRNEYNFSQDKMAEILGISKKTLIQIEKERALASWTLVMAICGLFRESEIIKMTLGEDPIELVETLVFENIAVPKNRTGGGMVWWKDIDTQWKFKIQKNSISSHYRIIDGNNRRWYSSFDKNYILDKFKLLLEGGKKNEEDIE</sequence>
<reference evidence="2 3" key="1">
    <citation type="submission" date="2019-03" db="EMBL/GenBank/DDBJ databases">
        <title>Genomic Encyclopedia of Type Strains, Phase IV (KMG-IV): sequencing the most valuable type-strain genomes for metagenomic binning, comparative biology and taxonomic classification.</title>
        <authorList>
            <person name="Goeker M."/>
        </authorList>
    </citation>
    <scope>NUCLEOTIDE SEQUENCE [LARGE SCALE GENOMIC DNA]</scope>
    <source>
        <strain evidence="2 3">DSM 102940</strain>
    </source>
</reference>
<dbReference type="SUPFAM" id="SSF47413">
    <property type="entry name" value="lambda repressor-like DNA-binding domains"/>
    <property type="match status" value="1"/>
</dbReference>
<accession>A0A4R2LC85</accession>
<evidence type="ECO:0000313" key="2">
    <source>
        <dbReference type="EMBL" id="TCO76925.1"/>
    </source>
</evidence>
<dbReference type="AlphaFoldDB" id="A0A4R2LC85"/>
<protein>
    <submittedName>
        <fullName evidence="2">Xre family transcriptional regulator</fullName>
    </submittedName>
</protein>
<dbReference type="CDD" id="cd00093">
    <property type="entry name" value="HTH_XRE"/>
    <property type="match status" value="1"/>
</dbReference>
<organism evidence="2 3">
    <name type="scientific">Marinisporobacter balticus</name>
    <dbReference type="NCBI Taxonomy" id="2018667"/>
    <lineage>
        <taxon>Bacteria</taxon>
        <taxon>Bacillati</taxon>
        <taxon>Bacillota</taxon>
        <taxon>Clostridia</taxon>
        <taxon>Peptostreptococcales</taxon>
        <taxon>Thermotaleaceae</taxon>
        <taxon>Marinisporobacter</taxon>
    </lineage>
</organism>
<dbReference type="SMART" id="SM00530">
    <property type="entry name" value="HTH_XRE"/>
    <property type="match status" value="1"/>
</dbReference>
<dbReference type="InterPro" id="IPR001387">
    <property type="entry name" value="Cro/C1-type_HTH"/>
</dbReference>
<dbReference type="PROSITE" id="PS50943">
    <property type="entry name" value="HTH_CROC1"/>
    <property type="match status" value="1"/>
</dbReference>
<dbReference type="Proteomes" id="UP000294919">
    <property type="component" value="Unassembled WGS sequence"/>
</dbReference>
<gene>
    <name evidence="2" type="ORF">EV214_10782</name>
</gene>
<comment type="caution">
    <text evidence="2">The sequence shown here is derived from an EMBL/GenBank/DDBJ whole genome shotgun (WGS) entry which is preliminary data.</text>
</comment>
<dbReference type="EMBL" id="SLWV01000007">
    <property type="protein sequence ID" value="TCO76925.1"/>
    <property type="molecule type" value="Genomic_DNA"/>
</dbReference>
<dbReference type="Pfam" id="PF12844">
    <property type="entry name" value="HTH_19"/>
    <property type="match status" value="1"/>
</dbReference>
<feature type="domain" description="HTH cro/C1-type" evidence="1">
    <location>
        <begin position="24"/>
        <end position="77"/>
    </location>
</feature>
<proteinExistence type="predicted"/>
<keyword evidence="3" id="KW-1185">Reference proteome</keyword>
<evidence type="ECO:0000259" key="1">
    <source>
        <dbReference type="PROSITE" id="PS50943"/>
    </source>
</evidence>
<name>A0A4R2LC85_9FIRM</name>
<dbReference type="Gene3D" id="1.10.260.40">
    <property type="entry name" value="lambda repressor-like DNA-binding domains"/>
    <property type="match status" value="1"/>
</dbReference>
<dbReference type="InterPro" id="IPR010982">
    <property type="entry name" value="Lambda_DNA-bd_dom_sf"/>
</dbReference>
<evidence type="ECO:0000313" key="3">
    <source>
        <dbReference type="Proteomes" id="UP000294919"/>
    </source>
</evidence>
<dbReference type="GO" id="GO:0003677">
    <property type="term" value="F:DNA binding"/>
    <property type="evidence" value="ECO:0007669"/>
    <property type="project" value="InterPro"/>
</dbReference>